<name>A0A2S7YJK4_BEABA</name>
<accession>A0A2S7YJK4</accession>
<keyword evidence="1" id="KW-0479">Metal-binding</keyword>
<proteinExistence type="predicted"/>
<dbReference type="InterPro" id="IPR036864">
    <property type="entry name" value="Zn2-C6_fun-type_DNA-bd_sf"/>
</dbReference>
<dbReference type="EMBL" id="JRHA01000006">
    <property type="protein sequence ID" value="PQK16129.1"/>
    <property type="molecule type" value="Genomic_DNA"/>
</dbReference>
<evidence type="ECO:0000256" key="5">
    <source>
        <dbReference type="ARBA" id="ARBA00023163"/>
    </source>
</evidence>
<evidence type="ECO:0000256" key="2">
    <source>
        <dbReference type="ARBA" id="ARBA00022833"/>
    </source>
</evidence>
<keyword evidence="6" id="KW-0539">Nucleus</keyword>
<dbReference type="AlphaFoldDB" id="A0A2S7YJK4"/>
<keyword evidence="5" id="KW-0804">Transcription</keyword>
<dbReference type="SUPFAM" id="SSF57701">
    <property type="entry name" value="Zn2/Cys6 DNA-binding domain"/>
    <property type="match status" value="1"/>
</dbReference>
<dbReference type="GO" id="GO:0000981">
    <property type="term" value="F:DNA-binding transcription factor activity, RNA polymerase II-specific"/>
    <property type="evidence" value="ECO:0007669"/>
    <property type="project" value="InterPro"/>
</dbReference>
<comment type="caution">
    <text evidence="8">The sequence shown here is derived from an EMBL/GenBank/DDBJ whole genome shotgun (WGS) entry which is preliminary data.</text>
</comment>
<dbReference type="PANTHER" id="PTHR36206">
    <property type="entry name" value="ASPERCRYPTIN BIOSYNTHESIS CLUSTER-SPECIFIC TRANSCRIPTION REGULATOR ATNN-RELATED"/>
    <property type="match status" value="1"/>
</dbReference>
<protein>
    <recommendedName>
        <fullName evidence="7">Zn(2)-C6 fungal-type domain-containing protein</fullName>
    </recommendedName>
</protein>
<evidence type="ECO:0000259" key="7">
    <source>
        <dbReference type="SMART" id="SM00066"/>
    </source>
</evidence>
<dbReference type="GO" id="GO:0003677">
    <property type="term" value="F:DNA binding"/>
    <property type="evidence" value="ECO:0007669"/>
    <property type="project" value="UniProtKB-KW"/>
</dbReference>
<reference evidence="8 9" key="1">
    <citation type="submission" date="2016-07" db="EMBL/GenBank/DDBJ databases">
        <title>Comparative genomics of the entomopathogenic fungus Beauveria bassiana.</title>
        <authorList>
            <person name="Valero Jimenez C.A."/>
            <person name="Zwaan B.J."/>
            <person name="Van Kan J.A."/>
            <person name="Takken W."/>
            <person name="Debets A.J."/>
            <person name="Schoustra S.E."/>
            <person name="Koenraadt C.J."/>
        </authorList>
    </citation>
    <scope>NUCLEOTIDE SEQUENCE [LARGE SCALE GENOMIC DNA]</scope>
    <source>
        <strain evidence="8 9">ARSEF 8028</strain>
    </source>
</reference>
<dbReference type="CDD" id="cd00067">
    <property type="entry name" value="GAL4"/>
    <property type="match status" value="1"/>
</dbReference>
<dbReference type="GO" id="GO:0008270">
    <property type="term" value="F:zinc ion binding"/>
    <property type="evidence" value="ECO:0007669"/>
    <property type="project" value="InterPro"/>
</dbReference>
<organism evidence="8 9">
    <name type="scientific">Beauveria bassiana</name>
    <name type="common">White muscardine disease fungus</name>
    <name type="synonym">Tritirachium shiotae</name>
    <dbReference type="NCBI Taxonomy" id="176275"/>
    <lineage>
        <taxon>Eukaryota</taxon>
        <taxon>Fungi</taxon>
        <taxon>Dikarya</taxon>
        <taxon>Ascomycota</taxon>
        <taxon>Pezizomycotina</taxon>
        <taxon>Sordariomycetes</taxon>
        <taxon>Hypocreomycetidae</taxon>
        <taxon>Hypocreales</taxon>
        <taxon>Cordycipitaceae</taxon>
        <taxon>Beauveria</taxon>
    </lineage>
</organism>
<evidence type="ECO:0000256" key="6">
    <source>
        <dbReference type="ARBA" id="ARBA00023242"/>
    </source>
</evidence>
<gene>
    <name evidence="8" type="ORF">BB8028_0006g04500</name>
</gene>
<dbReference type="Gene3D" id="4.10.240.10">
    <property type="entry name" value="Zn(2)-C6 fungal-type DNA-binding domain"/>
    <property type="match status" value="1"/>
</dbReference>
<dbReference type="SMART" id="SM00066">
    <property type="entry name" value="GAL4"/>
    <property type="match status" value="1"/>
</dbReference>
<dbReference type="InterPro" id="IPR001138">
    <property type="entry name" value="Zn2Cys6_DnaBD"/>
</dbReference>
<dbReference type="Proteomes" id="UP000237441">
    <property type="component" value="Unassembled WGS sequence"/>
</dbReference>
<evidence type="ECO:0000256" key="1">
    <source>
        <dbReference type="ARBA" id="ARBA00022723"/>
    </source>
</evidence>
<keyword evidence="2" id="KW-0862">Zinc</keyword>
<dbReference type="Pfam" id="PF11951">
    <property type="entry name" value="Fungal_trans_2"/>
    <property type="match status" value="1"/>
</dbReference>
<dbReference type="OrthoDB" id="3598904at2759"/>
<sequence length="514" mass="58114">MTHVKAGQRRRAKAPKVRTGCRTCKGARRVKCDEAQPSCRRCITTGRKCDGYEPLPETKPIRFVTLMHVAYPPNELRSFQYFQEKTLSQLFTFIQEDIWTSHIVQTANMDQGIWHSVVALSSFHENFVRHGYSGPENHDRFALKQYNMSIQSILGSERNSSNAHVHLISCILFICIEVLRGRVLTVLQLLVTGYAILKEERVRSCCAYTESHGPSGRDRGALFAEADVFLSRVATQAFMLVKGVDPNLATVVAEILDFEQFAWKEKPVFHSLNQVQHALSTLRLELETYNQCGVGMVPVKLRWWRSAFEQFKKEYAEQLTSCEGRRGLALLELQGLYVGVETVVFDGPPGAAEDPLRWDAHTDAFREMIQHAEAATQVDQVDAVASTRKDSQFHMHIGVVPLLYGIIHKCRDPSIRRRAIMLMSRSQRLEGVWDSKVMLGVALRAMAVEEQGRTLASSAEIPAASRVRRIAVLPVRQGDYNQANPKSYMVGYEIDDKWAWENADSILGPRSSES</sequence>
<evidence type="ECO:0000313" key="8">
    <source>
        <dbReference type="EMBL" id="PQK16129.1"/>
    </source>
</evidence>
<dbReference type="InterPro" id="IPR021858">
    <property type="entry name" value="Fun_TF"/>
</dbReference>
<evidence type="ECO:0000256" key="3">
    <source>
        <dbReference type="ARBA" id="ARBA00023015"/>
    </source>
</evidence>
<feature type="domain" description="Zn(2)-C6 fungal-type" evidence="7">
    <location>
        <begin position="15"/>
        <end position="60"/>
    </location>
</feature>
<evidence type="ECO:0000313" key="9">
    <source>
        <dbReference type="Proteomes" id="UP000237441"/>
    </source>
</evidence>
<keyword evidence="3" id="KW-0805">Transcription regulation</keyword>
<dbReference type="Pfam" id="PF00172">
    <property type="entry name" value="Zn_clus"/>
    <property type="match status" value="1"/>
</dbReference>
<keyword evidence="4" id="KW-0238">DNA-binding</keyword>
<evidence type="ECO:0000256" key="4">
    <source>
        <dbReference type="ARBA" id="ARBA00023125"/>
    </source>
</evidence>
<dbReference type="InterPro" id="IPR052360">
    <property type="entry name" value="Transcr_Regulatory_Proteins"/>
</dbReference>
<dbReference type="PANTHER" id="PTHR36206:SF12">
    <property type="entry name" value="ASPERCRYPTIN BIOSYNTHESIS CLUSTER-SPECIFIC TRANSCRIPTION REGULATOR ATNN-RELATED"/>
    <property type="match status" value="1"/>
</dbReference>